<dbReference type="Proteomes" id="UP000627369">
    <property type="component" value="Unassembled WGS sequence"/>
</dbReference>
<dbReference type="InterPro" id="IPR022761">
    <property type="entry name" value="Fumarate_lyase_N"/>
</dbReference>
<dbReference type="InterPro" id="IPR013539">
    <property type="entry name" value="PurB_C"/>
</dbReference>
<evidence type="ECO:0000256" key="4">
    <source>
        <dbReference type="ARBA" id="ARBA00012339"/>
    </source>
</evidence>
<comment type="caution">
    <text evidence="16">The sequence shown here is derived from an EMBL/GenBank/DDBJ whole genome shotgun (WGS) entry which is preliminary data.</text>
</comment>
<dbReference type="PRINTS" id="PR00149">
    <property type="entry name" value="FUMRATELYASE"/>
</dbReference>
<dbReference type="GO" id="GO:0006188">
    <property type="term" value="P:IMP biosynthetic process"/>
    <property type="evidence" value="ECO:0007669"/>
    <property type="project" value="InterPro"/>
</dbReference>
<evidence type="ECO:0000256" key="10">
    <source>
        <dbReference type="ARBA" id="ARBA00030717"/>
    </source>
</evidence>
<dbReference type="InterPro" id="IPR000362">
    <property type="entry name" value="Fumarate_lyase_fam"/>
</dbReference>
<evidence type="ECO:0000256" key="6">
    <source>
        <dbReference type="ARBA" id="ARBA00022755"/>
    </source>
</evidence>
<keyword evidence="7 13" id="KW-0456">Lyase</keyword>
<evidence type="ECO:0000259" key="14">
    <source>
        <dbReference type="Pfam" id="PF00206"/>
    </source>
</evidence>
<feature type="domain" description="Fumarate lyase N-terminal" evidence="14">
    <location>
        <begin position="33"/>
        <end position="341"/>
    </location>
</feature>
<dbReference type="InterPro" id="IPR008948">
    <property type="entry name" value="L-Aspartase-like"/>
</dbReference>
<evidence type="ECO:0000256" key="2">
    <source>
        <dbReference type="ARBA" id="ARBA00004734"/>
    </source>
</evidence>
<comment type="function">
    <text evidence="9">Catalyzes two reactions in de novo purine nucleotide biosynthesis. Catalyzes the breakdown of 5-aminoimidazole- (N-succinylocarboxamide) ribotide (SAICAR or 2-[5-amino-1-(5-phospho-beta-D-ribosyl)imidazole-4-carboxamido]succinate) to 5-aminoimidazole-4-carboxamide ribotide (AICAR or 5-amino-1-(5-phospho-beta-D-ribosyl)imidazole-4-carboxamide) and fumarate, and of adenylosuccinate (ADS or N(6)-(1,2-dicarboxyethyl)-AMP) to adenosine monophosphate (AMP) and fumarate.</text>
</comment>
<dbReference type="Gene3D" id="1.20.200.10">
    <property type="entry name" value="Fumarase/aspartase (Central domain)"/>
    <property type="match status" value="1"/>
</dbReference>
<dbReference type="NCBIfam" id="NF006764">
    <property type="entry name" value="PRK09285.1"/>
    <property type="match status" value="1"/>
</dbReference>
<dbReference type="InterPro" id="IPR020557">
    <property type="entry name" value="Fumarate_lyase_CS"/>
</dbReference>
<name>A0A919FS56_9MICO</name>
<evidence type="ECO:0000256" key="7">
    <source>
        <dbReference type="ARBA" id="ARBA00023239"/>
    </source>
</evidence>
<dbReference type="InterPro" id="IPR047136">
    <property type="entry name" value="PurB_bact"/>
</dbReference>
<dbReference type="Gene3D" id="1.10.40.30">
    <property type="entry name" value="Fumarase/aspartase (C-terminal domain)"/>
    <property type="match status" value="1"/>
</dbReference>
<evidence type="ECO:0000256" key="3">
    <source>
        <dbReference type="ARBA" id="ARBA00008273"/>
    </source>
</evidence>
<dbReference type="PANTHER" id="PTHR43411">
    <property type="entry name" value="ADENYLOSUCCINATE LYASE"/>
    <property type="match status" value="1"/>
</dbReference>
<dbReference type="GO" id="GO:0004018">
    <property type="term" value="F:N6-(1,2-dicarboxyethyl)AMP AMP-lyase (fumarate-forming) activity"/>
    <property type="evidence" value="ECO:0007669"/>
    <property type="project" value="UniProtKB-UniRule"/>
</dbReference>
<reference evidence="16" key="1">
    <citation type="journal article" date="2014" name="Int. J. Syst. Evol. Microbiol.">
        <title>Complete genome sequence of Corynebacterium casei LMG S-19264T (=DSM 44701T), isolated from a smear-ripened cheese.</title>
        <authorList>
            <consortium name="US DOE Joint Genome Institute (JGI-PGF)"/>
            <person name="Walter F."/>
            <person name="Albersmeier A."/>
            <person name="Kalinowski J."/>
            <person name="Ruckert C."/>
        </authorList>
    </citation>
    <scope>NUCLEOTIDE SEQUENCE</scope>
    <source>
        <strain evidence="16">CGMCC 4.7398</strain>
    </source>
</reference>
<dbReference type="Pfam" id="PF00206">
    <property type="entry name" value="Lyase_1"/>
    <property type="match status" value="1"/>
</dbReference>
<dbReference type="SUPFAM" id="SSF48557">
    <property type="entry name" value="L-aspartase-like"/>
    <property type="match status" value="1"/>
</dbReference>
<dbReference type="Pfam" id="PF08328">
    <property type="entry name" value="ASL_C"/>
    <property type="match status" value="1"/>
</dbReference>
<reference evidence="16" key="2">
    <citation type="submission" date="2020-09" db="EMBL/GenBank/DDBJ databases">
        <authorList>
            <person name="Sun Q."/>
            <person name="Zhou Y."/>
        </authorList>
    </citation>
    <scope>NUCLEOTIDE SEQUENCE</scope>
    <source>
        <strain evidence="16">CGMCC 4.7398</strain>
    </source>
</reference>
<evidence type="ECO:0000256" key="1">
    <source>
        <dbReference type="ARBA" id="ARBA00004706"/>
    </source>
</evidence>
<dbReference type="RefSeq" id="WP_189669057.1">
    <property type="nucleotide sequence ID" value="NZ_BNAS01000002.1"/>
</dbReference>
<comment type="catalytic activity">
    <reaction evidence="8">
        <text>(2S)-2-[5-amino-1-(5-phospho-beta-D-ribosyl)imidazole-4-carboxamido]succinate = 5-amino-1-(5-phospho-beta-D-ribosyl)imidazole-4-carboxamide + fumarate</text>
        <dbReference type="Rhea" id="RHEA:23920"/>
        <dbReference type="ChEBI" id="CHEBI:29806"/>
        <dbReference type="ChEBI" id="CHEBI:58443"/>
        <dbReference type="ChEBI" id="CHEBI:58475"/>
        <dbReference type="EC" id="4.3.2.2"/>
    </reaction>
    <physiologicalReaction direction="left-to-right" evidence="8">
        <dbReference type="Rhea" id="RHEA:23921"/>
    </physiologicalReaction>
</comment>
<evidence type="ECO:0000256" key="11">
    <source>
        <dbReference type="ARBA" id="ARBA00049115"/>
    </source>
</evidence>
<dbReference type="EC" id="4.3.2.2" evidence="4 12"/>
<evidence type="ECO:0000259" key="15">
    <source>
        <dbReference type="Pfam" id="PF08328"/>
    </source>
</evidence>
<dbReference type="Gene3D" id="1.10.275.10">
    <property type="entry name" value="Fumarase/aspartase (N-terminal domain)"/>
    <property type="match status" value="1"/>
</dbReference>
<gene>
    <name evidence="16" type="ORF">GCM10017772_19730</name>
</gene>
<evidence type="ECO:0000256" key="5">
    <source>
        <dbReference type="ARBA" id="ARBA00017058"/>
    </source>
</evidence>
<organism evidence="16 17">
    <name type="scientific">Promicromonospora soli</name>
    <dbReference type="NCBI Taxonomy" id="2035533"/>
    <lineage>
        <taxon>Bacteria</taxon>
        <taxon>Bacillati</taxon>
        <taxon>Actinomycetota</taxon>
        <taxon>Actinomycetes</taxon>
        <taxon>Micrococcales</taxon>
        <taxon>Promicromonosporaceae</taxon>
        <taxon>Promicromonospora</taxon>
    </lineage>
</organism>
<dbReference type="CDD" id="cd01598">
    <property type="entry name" value="PurB"/>
    <property type="match status" value="1"/>
</dbReference>
<dbReference type="InterPro" id="IPR004769">
    <property type="entry name" value="Pur_lyase"/>
</dbReference>
<dbReference type="InterPro" id="IPR024083">
    <property type="entry name" value="Fumarase/histidase_N"/>
</dbReference>
<comment type="pathway">
    <text evidence="1 13">Purine metabolism; IMP biosynthesis via de novo pathway; 5-amino-1-(5-phospho-D-ribosyl)imidazole-4-carboxamide from 5-amino-1-(5-phospho-D-ribosyl)imidazole-4-carboxylate: step 2/2.</text>
</comment>
<keyword evidence="17" id="KW-1185">Reference proteome</keyword>
<evidence type="ECO:0000256" key="9">
    <source>
        <dbReference type="ARBA" id="ARBA00025012"/>
    </source>
</evidence>
<dbReference type="PANTHER" id="PTHR43411:SF1">
    <property type="entry name" value="ADENYLOSUCCINATE LYASE"/>
    <property type="match status" value="1"/>
</dbReference>
<protein>
    <recommendedName>
        <fullName evidence="5 12">Adenylosuccinate lyase</fullName>
        <shortName evidence="13">ASL</shortName>
        <ecNumber evidence="4 12">4.3.2.2</ecNumber>
    </recommendedName>
    <alternativeName>
        <fullName evidence="10 13">Adenylosuccinase</fullName>
    </alternativeName>
</protein>
<dbReference type="AlphaFoldDB" id="A0A919FS56"/>
<comment type="similarity">
    <text evidence="3 13">Belongs to the lyase 1 family. Adenylosuccinate lyase subfamily.</text>
</comment>
<evidence type="ECO:0000256" key="8">
    <source>
        <dbReference type="ARBA" id="ARBA00024477"/>
    </source>
</evidence>
<dbReference type="PROSITE" id="PS00163">
    <property type="entry name" value="FUMARATE_LYASES"/>
    <property type="match status" value="1"/>
</dbReference>
<proteinExistence type="inferred from homology"/>
<evidence type="ECO:0000313" key="17">
    <source>
        <dbReference type="Proteomes" id="UP000627369"/>
    </source>
</evidence>
<comment type="catalytic activity">
    <reaction evidence="11">
        <text>N(6)-(1,2-dicarboxyethyl)-AMP = fumarate + AMP</text>
        <dbReference type="Rhea" id="RHEA:16853"/>
        <dbReference type="ChEBI" id="CHEBI:29806"/>
        <dbReference type="ChEBI" id="CHEBI:57567"/>
        <dbReference type="ChEBI" id="CHEBI:456215"/>
        <dbReference type="EC" id="4.3.2.2"/>
    </reaction>
    <physiologicalReaction direction="left-to-right" evidence="11">
        <dbReference type="Rhea" id="RHEA:16854"/>
    </physiologicalReaction>
</comment>
<feature type="domain" description="Adenylosuccinate lyase PurB C-terminal" evidence="15">
    <location>
        <begin position="362"/>
        <end position="482"/>
    </location>
</feature>
<keyword evidence="6 13" id="KW-0658">Purine biosynthesis</keyword>
<evidence type="ECO:0000256" key="12">
    <source>
        <dbReference type="NCBIfam" id="TIGR00928"/>
    </source>
</evidence>
<sequence>MEHVPETTAPASPVTRVAFAEVSPAIALGPLDGRYRKAVAPLVDHLSEAALNRERIHVEVEWLITLCNGAPGIEAPVVPGAPTLSPQEIDYLRAIPATFGADEIAELAEIERETVHDVKAVEYFIKRRISAAPEVLGTTSLPAASELVHFACTSEDINNLSYALMVRGAVRDVWLPAATAVVDQLAGMAREHAAAPLLSRTHGQPATPTTLGKELAVLAHRLRRQLRRVEGAEFLGKLNGATGTYGAHTVAVPSADWPAVSQAFVEGLGLDWNPLTTQIESHDWQAEVYADVARFNRILHNLATDVWTYISLGFFTQIPVEGATGSSTMPHKVNPIRFENAEANLEISCSLLDTLSATLVTSRLQRDLTDSTTQRNIGPAFGHSLLAIDNVARGLDRLAVNETLLREDLDANWEVLGEPVQSAMRAASVAGVPGMENPYERLKDLTRGQRVDGARMREFVAGLGLPDDVAARLADLTPATYTGLAEQLVKDYLD</sequence>
<dbReference type="NCBIfam" id="TIGR00928">
    <property type="entry name" value="purB"/>
    <property type="match status" value="1"/>
</dbReference>
<accession>A0A919FS56</accession>
<evidence type="ECO:0000313" key="16">
    <source>
        <dbReference type="EMBL" id="GHH71391.1"/>
    </source>
</evidence>
<evidence type="ECO:0000256" key="13">
    <source>
        <dbReference type="RuleBase" id="RU361172"/>
    </source>
</evidence>
<dbReference type="EMBL" id="BNAS01000002">
    <property type="protein sequence ID" value="GHH71391.1"/>
    <property type="molecule type" value="Genomic_DNA"/>
</dbReference>
<comment type="pathway">
    <text evidence="2 13">Purine metabolism; AMP biosynthesis via de novo pathway; AMP from IMP: step 2/2.</text>
</comment>